<dbReference type="InterPro" id="IPR037523">
    <property type="entry name" value="VOC_core"/>
</dbReference>
<dbReference type="EMBL" id="CP123384">
    <property type="protein sequence ID" value="XCC92766.1"/>
    <property type="molecule type" value="Genomic_DNA"/>
</dbReference>
<reference evidence="2" key="1">
    <citation type="submission" date="2023-02" db="EMBL/GenBank/DDBJ databases">
        <title>Description and genomic characterization of Salipiger bruguierae sp. nov., isolated from the sediment of mangrove plant Bruguiera sexangula.</title>
        <authorList>
            <person name="Long M."/>
        </authorList>
    </citation>
    <scope>NUCLEOTIDE SEQUENCE</scope>
    <source>
        <strain evidence="2">H15</strain>
    </source>
</reference>
<dbReference type="Pfam" id="PF00903">
    <property type="entry name" value="Glyoxalase"/>
    <property type="match status" value="1"/>
</dbReference>
<feature type="domain" description="VOC" evidence="1">
    <location>
        <begin position="4"/>
        <end position="125"/>
    </location>
</feature>
<sequence length="142" mass="15188">MDHRISLITLAARDPEALAGFYEALGWQRADAMEGMVVFDLLGQSIGIYSRDALAADMGVEPEALGHGAMTLAHNVGSAEEVDALMASAEAAGAKILRPGGAVHWGGHIGYFADPEGHVWEIAHNPFSPLRSEDGAFRWRGY</sequence>
<name>A0AAU8AD58_9RHOB</name>
<dbReference type="PROSITE" id="PS51819">
    <property type="entry name" value="VOC"/>
    <property type="match status" value="1"/>
</dbReference>
<dbReference type="AlphaFoldDB" id="A0AAU8AD58"/>
<evidence type="ECO:0000259" key="1">
    <source>
        <dbReference type="PROSITE" id="PS51819"/>
    </source>
</evidence>
<dbReference type="SUPFAM" id="SSF54593">
    <property type="entry name" value="Glyoxalase/Bleomycin resistance protein/Dihydroxybiphenyl dioxygenase"/>
    <property type="match status" value="1"/>
</dbReference>
<accession>A0AAU8AD58</accession>
<evidence type="ECO:0000313" key="2">
    <source>
        <dbReference type="EMBL" id="XCC92766.1"/>
    </source>
</evidence>
<dbReference type="RefSeq" id="WP_353471596.1">
    <property type="nucleotide sequence ID" value="NZ_CP123384.1"/>
</dbReference>
<gene>
    <name evidence="2" type="ORF">PVT71_09775</name>
</gene>
<dbReference type="PANTHER" id="PTHR36503:SF1">
    <property type="entry name" value="BLR2520 PROTEIN"/>
    <property type="match status" value="1"/>
</dbReference>
<dbReference type="Gene3D" id="3.10.180.10">
    <property type="entry name" value="2,3-Dihydroxybiphenyl 1,2-Dioxygenase, domain 1"/>
    <property type="match status" value="1"/>
</dbReference>
<dbReference type="CDD" id="cd07251">
    <property type="entry name" value="VOC_like"/>
    <property type="match status" value="1"/>
</dbReference>
<dbReference type="PANTHER" id="PTHR36503">
    <property type="entry name" value="BLR2520 PROTEIN"/>
    <property type="match status" value="1"/>
</dbReference>
<dbReference type="InterPro" id="IPR029068">
    <property type="entry name" value="Glyas_Bleomycin-R_OHBP_Dase"/>
</dbReference>
<proteinExistence type="predicted"/>
<organism evidence="2">
    <name type="scientific">Alloyangia sp. H15</name>
    <dbReference type="NCBI Taxonomy" id="3029062"/>
    <lineage>
        <taxon>Bacteria</taxon>
        <taxon>Pseudomonadati</taxon>
        <taxon>Pseudomonadota</taxon>
        <taxon>Alphaproteobacteria</taxon>
        <taxon>Rhodobacterales</taxon>
        <taxon>Roseobacteraceae</taxon>
        <taxon>Alloyangia</taxon>
    </lineage>
</organism>
<protein>
    <submittedName>
        <fullName evidence="2">VOC family protein</fullName>
    </submittedName>
</protein>
<dbReference type="InterPro" id="IPR004360">
    <property type="entry name" value="Glyas_Fos-R_dOase_dom"/>
</dbReference>